<gene>
    <name evidence="10" type="ORF">QN277_020159</name>
</gene>
<feature type="repeat" description="WD" evidence="8">
    <location>
        <begin position="96"/>
        <end position="137"/>
    </location>
</feature>
<comment type="caution">
    <text evidence="10">The sequence shown here is derived from an EMBL/GenBank/DDBJ whole genome shotgun (WGS) entry which is preliminary data.</text>
</comment>
<accession>A0AAE1MN03</accession>
<dbReference type="PRINTS" id="PR00320">
    <property type="entry name" value="GPROTEINBRPT"/>
</dbReference>
<evidence type="ECO:0000256" key="4">
    <source>
        <dbReference type="ARBA" id="ARBA00022701"/>
    </source>
</evidence>
<dbReference type="InterPro" id="IPR019775">
    <property type="entry name" value="WD40_repeat_CS"/>
</dbReference>
<dbReference type="PROSITE" id="PS00678">
    <property type="entry name" value="WD_REPEATS_1"/>
    <property type="match status" value="2"/>
</dbReference>
<evidence type="ECO:0000313" key="11">
    <source>
        <dbReference type="Proteomes" id="UP001293593"/>
    </source>
</evidence>
<organism evidence="10 11">
    <name type="scientific">Acacia crassicarpa</name>
    <name type="common">northern wattle</name>
    <dbReference type="NCBI Taxonomy" id="499986"/>
    <lineage>
        <taxon>Eukaryota</taxon>
        <taxon>Viridiplantae</taxon>
        <taxon>Streptophyta</taxon>
        <taxon>Embryophyta</taxon>
        <taxon>Tracheophyta</taxon>
        <taxon>Spermatophyta</taxon>
        <taxon>Magnoliopsida</taxon>
        <taxon>eudicotyledons</taxon>
        <taxon>Gunneridae</taxon>
        <taxon>Pentapetalae</taxon>
        <taxon>rosids</taxon>
        <taxon>fabids</taxon>
        <taxon>Fabales</taxon>
        <taxon>Fabaceae</taxon>
        <taxon>Caesalpinioideae</taxon>
        <taxon>mimosoid clade</taxon>
        <taxon>Acacieae</taxon>
        <taxon>Acacia</taxon>
    </lineage>
</organism>
<dbReference type="PROSITE" id="PS50082">
    <property type="entry name" value="WD_REPEATS_2"/>
    <property type="match status" value="5"/>
</dbReference>
<dbReference type="GO" id="GO:0005874">
    <property type="term" value="C:microtubule"/>
    <property type="evidence" value="ECO:0007669"/>
    <property type="project" value="UniProtKB-KW"/>
</dbReference>
<sequence length="822" mass="91193">MAKRGYKLQEFVAHSANVNCLSIGKKARRLFVTGGDDYKVNLWTIGKPTSLMNLCGHTSPVESVAFDSAEVLVLAGASSGGIKLWDLEEAKMVRTLTGHRSNCTAVEFHPFGEFFASGSLDTNLRIWDIRKKGCIHTYRGHSQGVSTIKFTPDGRWVVSGGFDNAVKVWDLTAGKLLHDFKFHEGQIRSIDFHPLEFLLATGSADKTVKFWDLESFEMIGSARCEATGVRSIAFHPDGRALFAGLEDGLKVFSWEPVICHDTVDMGWTTLGDICIHDGKLLGCSYYRNSIGVWAADISLIEPYDTGLEPKRKGGVDQKLSFQDRQLEKVEMDVGPTSGLHFVSPDNEPKEIKNIYIDSSGGKPVSLQRSGSYNSPKLDLTEGSREICNLGMLKQSPATGVHAKLNEQAHRKSFFVPNIVPRDISGGDDSAKIGKETINFSRTKPGMLLKPAHTRRASTEVHDAENFSADMGSETFDNATCKLDSVEEINKQGSKDEVKDSCEDKYPIKSVADKFEKAFPPRKLLEQDSRDDSIPCSEEISPVKYVNGVVVVRGRTRSLVERFERKDTTPNNKDQTNSSLNPKCEMREIVNANDGRSNPSPNMISESTERLNIREDPKITLSMPATLCEADNSHSVTKAVPQISESDLNSANEGEIIEGLMQTHDLTLSNLRSRLTKVQLVRHFWERNDVKGAINALKKLPDQSVQADVISVLVEKTDLLSLELFTCLFPVLIGLLDSKIERHVKLSLDLQLKLVSVFGPTIHSTIRAPPSVGVDLHAEQRREYCNQCFLQLQKVQQILPLLIRRGGLLARSAQELNLVLQQS</sequence>
<keyword evidence="2 7" id="KW-0963">Cytoplasm</keyword>
<dbReference type="InterPro" id="IPR020472">
    <property type="entry name" value="WD40_PAC1"/>
</dbReference>
<protein>
    <recommendedName>
        <fullName evidence="7">Katanin p80 WD40 repeat-containing subunit B1 homolog</fullName>
    </recommendedName>
</protein>
<comment type="function">
    <text evidence="7">May participate in a complex which severs microtubules in an ATP-dependent manner. Microtubule severing may promote rapid reorganization of cellular microtubule arrays.</text>
</comment>
<dbReference type="Proteomes" id="UP001293593">
    <property type="component" value="Unassembled WGS sequence"/>
</dbReference>
<name>A0AAE1MN03_9FABA</name>
<dbReference type="GO" id="GO:0051013">
    <property type="term" value="P:microtubule severing"/>
    <property type="evidence" value="ECO:0007669"/>
    <property type="project" value="UniProtKB-UniRule"/>
</dbReference>
<feature type="repeat" description="WD" evidence="8">
    <location>
        <begin position="11"/>
        <end position="53"/>
    </location>
</feature>
<feature type="repeat" description="WD" evidence="8">
    <location>
        <begin position="54"/>
        <end position="95"/>
    </location>
</feature>
<dbReference type="Pfam" id="PF00400">
    <property type="entry name" value="WD40"/>
    <property type="match status" value="6"/>
</dbReference>
<dbReference type="GO" id="GO:0051510">
    <property type="term" value="P:regulation of unidimensional cell growth"/>
    <property type="evidence" value="ECO:0007669"/>
    <property type="project" value="UniProtKB-ARBA"/>
</dbReference>
<dbReference type="FunFam" id="2.130.10.10:FF:000897">
    <property type="entry name" value="Katanin p80 WD40 repeat-containing subunit B1 homolog"/>
    <property type="match status" value="1"/>
</dbReference>
<evidence type="ECO:0000256" key="2">
    <source>
        <dbReference type="ARBA" id="ARBA00022490"/>
    </source>
</evidence>
<evidence type="ECO:0000256" key="5">
    <source>
        <dbReference type="ARBA" id="ARBA00022737"/>
    </source>
</evidence>
<dbReference type="GO" id="GO:0005737">
    <property type="term" value="C:cytoplasm"/>
    <property type="evidence" value="ECO:0007669"/>
    <property type="project" value="UniProtKB-UniRule"/>
</dbReference>
<evidence type="ECO:0000256" key="3">
    <source>
        <dbReference type="ARBA" id="ARBA00022574"/>
    </source>
</evidence>
<dbReference type="InterPro" id="IPR015943">
    <property type="entry name" value="WD40/YVTN_repeat-like_dom_sf"/>
</dbReference>
<dbReference type="InterPro" id="IPR028021">
    <property type="entry name" value="Katanin_C-terminal"/>
</dbReference>
<dbReference type="PANTHER" id="PTHR19845">
    <property type="entry name" value="KATANIN P80 SUBUNIT"/>
    <property type="match status" value="1"/>
</dbReference>
<keyword evidence="3 8" id="KW-0853">WD repeat</keyword>
<dbReference type="Gene3D" id="2.130.10.10">
    <property type="entry name" value="YVTN repeat-like/Quinoprotein amine dehydrogenase"/>
    <property type="match status" value="2"/>
</dbReference>
<dbReference type="InterPro" id="IPR026962">
    <property type="entry name" value="KTNB1"/>
</dbReference>
<evidence type="ECO:0000256" key="7">
    <source>
        <dbReference type="HAMAP-Rule" id="MF_03022"/>
    </source>
</evidence>
<dbReference type="GO" id="GO:0007019">
    <property type="term" value="P:microtubule depolymerization"/>
    <property type="evidence" value="ECO:0007669"/>
    <property type="project" value="TreeGrafter"/>
</dbReference>
<dbReference type="AlphaFoldDB" id="A0AAE1MN03"/>
<dbReference type="PROSITE" id="PS50294">
    <property type="entry name" value="WD_REPEATS_REGION"/>
    <property type="match status" value="4"/>
</dbReference>
<evidence type="ECO:0000256" key="6">
    <source>
        <dbReference type="ARBA" id="ARBA00023212"/>
    </source>
</evidence>
<comment type="subcellular location">
    <subcellularLocation>
        <location evidence="1 7">Cytoplasm</location>
        <location evidence="1 7">Cytoskeleton</location>
    </subcellularLocation>
</comment>
<dbReference type="FunFam" id="2.130.10.10:FF:000183">
    <property type="entry name" value="Katanin p80 WD40 repeat-containing subunit B1"/>
    <property type="match status" value="1"/>
</dbReference>
<dbReference type="HAMAP" id="MF_03022">
    <property type="entry name" value="Katanin_p80_B1"/>
    <property type="match status" value="1"/>
</dbReference>
<evidence type="ECO:0000313" key="10">
    <source>
        <dbReference type="EMBL" id="KAK4271464.1"/>
    </source>
</evidence>
<feature type="repeat" description="WD" evidence="8">
    <location>
        <begin position="138"/>
        <end position="179"/>
    </location>
</feature>
<keyword evidence="4 7" id="KW-0493">Microtubule</keyword>
<proteinExistence type="inferred from homology"/>
<dbReference type="EMBL" id="JAWXYG010000005">
    <property type="protein sequence ID" value="KAK4271464.1"/>
    <property type="molecule type" value="Genomic_DNA"/>
</dbReference>
<evidence type="ECO:0000256" key="1">
    <source>
        <dbReference type="ARBA" id="ARBA00004245"/>
    </source>
</evidence>
<feature type="repeat" description="WD" evidence="8">
    <location>
        <begin position="180"/>
        <end position="221"/>
    </location>
</feature>
<reference evidence="10" key="1">
    <citation type="submission" date="2023-10" db="EMBL/GenBank/DDBJ databases">
        <title>Chromosome-level genome of the transformable northern wattle, Acacia crassicarpa.</title>
        <authorList>
            <person name="Massaro I."/>
            <person name="Sinha N.R."/>
            <person name="Poethig S."/>
            <person name="Leichty A.R."/>
        </authorList>
    </citation>
    <scope>NUCLEOTIDE SEQUENCE</scope>
    <source>
        <strain evidence="10">Acra3RX</strain>
        <tissue evidence="10">Leaf</tissue>
    </source>
</reference>
<dbReference type="InterPro" id="IPR001680">
    <property type="entry name" value="WD40_rpt"/>
</dbReference>
<comment type="similarity">
    <text evidence="7">Belongs to the WD repeat KATNB1 family.</text>
</comment>
<dbReference type="Pfam" id="PF13925">
    <property type="entry name" value="Katanin_con80"/>
    <property type="match status" value="1"/>
</dbReference>
<keyword evidence="11" id="KW-1185">Reference proteome</keyword>
<dbReference type="SMART" id="SM00320">
    <property type="entry name" value="WD40"/>
    <property type="match status" value="6"/>
</dbReference>
<feature type="domain" description="Katanin p80 subunit C-terminal" evidence="9">
    <location>
        <begin position="661"/>
        <end position="819"/>
    </location>
</feature>
<dbReference type="SUPFAM" id="SSF50978">
    <property type="entry name" value="WD40 repeat-like"/>
    <property type="match status" value="1"/>
</dbReference>
<dbReference type="CDD" id="cd00200">
    <property type="entry name" value="WD40"/>
    <property type="match status" value="1"/>
</dbReference>
<keyword evidence="5" id="KW-0677">Repeat</keyword>
<dbReference type="GO" id="GO:0008017">
    <property type="term" value="F:microtubule binding"/>
    <property type="evidence" value="ECO:0007669"/>
    <property type="project" value="UniProtKB-UniRule"/>
</dbReference>
<dbReference type="InterPro" id="IPR036322">
    <property type="entry name" value="WD40_repeat_dom_sf"/>
</dbReference>
<dbReference type="PANTHER" id="PTHR19845:SF15">
    <property type="entry name" value="KATANIN P80 WD40 REPEAT-CONTAINING SUBUNIT B1 HOMOLOG KTN80.2"/>
    <property type="match status" value="1"/>
</dbReference>
<dbReference type="GO" id="GO:0008352">
    <property type="term" value="C:katanin complex"/>
    <property type="evidence" value="ECO:0007669"/>
    <property type="project" value="InterPro"/>
</dbReference>
<evidence type="ECO:0000259" key="9">
    <source>
        <dbReference type="Pfam" id="PF13925"/>
    </source>
</evidence>
<keyword evidence="6 7" id="KW-0206">Cytoskeleton</keyword>
<evidence type="ECO:0000256" key="8">
    <source>
        <dbReference type="PROSITE-ProRule" id="PRU00221"/>
    </source>
</evidence>